<dbReference type="AlphaFoldDB" id="A0A0D3JZG3"/>
<reference evidence="1" key="2">
    <citation type="submission" date="2024-10" db="UniProtKB">
        <authorList>
            <consortium name="EnsemblProtists"/>
        </authorList>
    </citation>
    <scope>IDENTIFICATION</scope>
</reference>
<dbReference type="KEGG" id="ehx:EMIHUDRAFT_366073"/>
<name>A0A0D3JZG3_EMIH1</name>
<sequence length="232" mass="25623">MQGDPDGHLPTGLTVADYVRAAEPPHEQREAFFPLTAVARSDLRGLAFRTGYAPPGAAFFTGELVGPPAGHAASWQATNRARLPVLLQPLGLWSGGGESDEEYEASLRSRRALTRFVNRSRVAVPYRKLDAGLSMLATSMHWIERRQAEQRAAGSLERFWRRFLGGAPPSRLYHAQGAQFGVSAAAVRRHPRALYRAMLEELASGGRDPVTSYYCELVWWYLFAAPEAALGW</sequence>
<dbReference type="KEGG" id="ehx:EMIHUDRAFT_370753"/>
<dbReference type="RefSeq" id="XP_005781327.1">
    <property type="nucleotide sequence ID" value="XM_005781270.1"/>
</dbReference>
<dbReference type="InterPro" id="IPR021838">
    <property type="entry name" value="DUF3431"/>
</dbReference>
<proteinExistence type="predicted"/>
<dbReference type="Pfam" id="PF11913">
    <property type="entry name" value="DUF3431"/>
    <property type="match status" value="1"/>
</dbReference>
<dbReference type="PaxDb" id="2903-EOD15161"/>
<organism evidence="1 2">
    <name type="scientific">Emiliania huxleyi (strain CCMP1516)</name>
    <dbReference type="NCBI Taxonomy" id="280463"/>
    <lineage>
        <taxon>Eukaryota</taxon>
        <taxon>Haptista</taxon>
        <taxon>Haptophyta</taxon>
        <taxon>Prymnesiophyceae</taxon>
        <taxon>Isochrysidales</taxon>
        <taxon>Noelaerhabdaceae</taxon>
        <taxon>Emiliania</taxon>
    </lineage>
</organism>
<dbReference type="Proteomes" id="UP000013827">
    <property type="component" value="Unassembled WGS sequence"/>
</dbReference>
<evidence type="ECO:0000313" key="1">
    <source>
        <dbReference type="EnsemblProtists" id="EOD28898"/>
    </source>
</evidence>
<dbReference type="HOGENOM" id="CLU_1196750_0_0_1"/>
<dbReference type="EnsemblProtists" id="EOD15161">
    <property type="protein sequence ID" value="EOD15161"/>
    <property type="gene ID" value="EMIHUDRAFT_370753"/>
</dbReference>
<dbReference type="GeneID" id="17261312"/>
<dbReference type="EnsemblProtists" id="EOD28898">
    <property type="protein sequence ID" value="EOD28898"/>
    <property type="gene ID" value="EMIHUDRAFT_366073"/>
</dbReference>
<evidence type="ECO:0000313" key="2">
    <source>
        <dbReference type="Proteomes" id="UP000013827"/>
    </source>
</evidence>
<protein>
    <submittedName>
        <fullName evidence="1">Uncharacterized protein</fullName>
    </submittedName>
</protein>
<accession>A0A0D3JZG3</accession>
<dbReference type="RefSeq" id="XP_005767590.1">
    <property type="nucleotide sequence ID" value="XM_005767533.1"/>
</dbReference>
<dbReference type="GeneID" id="17274443"/>
<keyword evidence="2" id="KW-1185">Reference proteome</keyword>
<reference evidence="2" key="1">
    <citation type="journal article" date="2013" name="Nature">
        <title>Pan genome of the phytoplankton Emiliania underpins its global distribution.</title>
        <authorList>
            <person name="Read B.A."/>
            <person name="Kegel J."/>
            <person name="Klute M.J."/>
            <person name="Kuo A."/>
            <person name="Lefebvre S.C."/>
            <person name="Maumus F."/>
            <person name="Mayer C."/>
            <person name="Miller J."/>
            <person name="Monier A."/>
            <person name="Salamov A."/>
            <person name="Young J."/>
            <person name="Aguilar M."/>
            <person name="Claverie J.M."/>
            <person name="Frickenhaus S."/>
            <person name="Gonzalez K."/>
            <person name="Herman E.K."/>
            <person name="Lin Y.C."/>
            <person name="Napier J."/>
            <person name="Ogata H."/>
            <person name="Sarno A.F."/>
            <person name="Shmutz J."/>
            <person name="Schroeder D."/>
            <person name="de Vargas C."/>
            <person name="Verret F."/>
            <person name="von Dassow P."/>
            <person name="Valentin K."/>
            <person name="Van de Peer Y."/>
            <person name="Wheeler G."/>
            <person name="Dacks J.B."/>
            <person name="Delwiche C.F."/>
            <person name="Dyhrman S.T."/>
            <person name="Glockner G."/>
            <person name="John U."/>
            <person name="Richards T."/>
            <person name="Worden A.Z."/>
            <person name="Zhang X."/>
            <person name="Grigoriev I.V."/>
            <person name="Allen A.E."/>
            <person name="Bidle K."/>
            <person name="Borodovsky M."/>
            <person name="Bowler C."/>
            <person name="Brownlee C."/>
            <person name="Cock J.M."/>
            <person name="Elias M."/>
            <person name="Gladyshev V.N."/>
            <person name="Groth M."/>
            <person name="Guda C."/>
            <person name="Hadaegh A."/>
            <person name="Iglesias-Rodriguez M.D."/>
            <person name="Jenkins J."/>
            <person name="Jones B.M."/>
            <person name="Lawson T."/>
            <person name="Leese F."/>
            <person name="Lindquist E."/>
            <person name="Lobanov A."/>
            <person name="Lomsadze A."/>
            <person name="Malik S.B."/>
            <person name="Marsh M.E."/>
            <person name="Mackinder L."/>
            <person name="Mock T."/>
            <person name="Mueller-Roeber B."/>
            <person name="Pagarete A."/>
            <person name="Parker M."/>
            <person name="Probert I."/>
            <person name="Quesneville H."/>
            <person name="Raines C."/>
            <person name="Rensing S.A."/>
            <person name="Riano-Pachon D.M."/>
            <person name="Richier S."/>
            <person name="Rokitta S."/>
            <person name="Shiraiwa Y."/>
            <person name="Soanes D.M."/>
            <person name="van der Giezen M."/>
            <person name="Wahlund T.M."/>
            <person name="Williams B."/>
            <person name="Wilson W."/>
            <person name="Wolfe G."/>
            <person name="Wurch L.L."/>
        </authorList>
    </citation>
    <scope>NUCLEOTIDE SEQUENCE</scope>
</reference>